<dbReference type="InterPro" id="IPR040159">
    <property type="entry name" value="CLS_fam"/>
</dbReference>
<feature type="domain" description="Beta-trefoil DNA-binding" evidence="9">
    <location>
        <begin position="247"/>
        <end position="508"/>
    </location>
</feature>
<sequence length="669" mass="74257">MNYPELLNNFFYDPSSTTSSLNHVTTPDLFSPSFLDALKQEQDYLMTIHPSIITHHSPSNTSISSPISNYSNHNVHTTPEDDLIIRLRPFIRHYLHSNQGERKITILTSKVAQKSYGTEKRFLCPPPSTILSGADSWFPLNQYSPEITVQITGEQPVHQATIDWYQDNSLLDPSSAISAARHGHALKGSCVSKQLHINDADEKRKHVQAHVKINLGHGVSLGTFDSKNIKVISKPSKKRQSLKNMDLCIHHGSTVALFNRVRSQTVSTKYLGVSSLPDSGTCFVTRTSSWDPFLIWIVDFHRSSDAPVPKHHPDNPHYPAPPAIAIQTSAGQSPIALHYNQPIVLQCVTTGLVSPVMIIRRVDKASMVMGGNRVDDLSCPTGGEYGDEALGDPVSQLHKVAFQIVQDLSAAQYHRTKCPPSAYIPPMTEWSLPETSPNTTYLACLNEVVGMHKAVSGRSIVSPLDPTRHAYETKPGRKRRLSYQHTPFPTKPSLNRRRVNSLNDGLLLSRHGAGRRLSDDGTDSYYPLNGDCWTEDVSDASVWTIVGTDSVTYSFWTPPEHLLLNSPFSSDTASPITPFPMVHSTQYDQGILTLTGDKFSDEITVWLGDVAVNTELKSKQVLSCTVPDMNELKESTAVQLDTSIGKYIIPILLVRKDGIVYNPQLFFTF</sequence>
<evidence type="ECO:0000313" key="10">
    <source>
        <dbReference type="EMBL" id="ORE02378.1"/>
    </source>
</evidence>
<protein>
    <recommendedName>
        <fullName evidence="11">LAG1-DNAbind-domain-containing protein</fullName>
    </recommendedName>
</protein>
<dbReference type="Pfam" id="PF09271">
    <property type="entry name" value="LAG1-DNAbind"/>
    <property type="match status" value="1"/>
</dbReference>
<comment type="subcellular location">
    <subcellularLocation>
        <location evidence="1">Nucleus</location>
    </subcellularLocation>
</comment>
<evidence type="ECO:0000256" key="2">
    <source>
        <dbReference type="ARBA" id="ARBA00009704"/>
    </source>
</evidence>
<evidence type="ECO:0000256" key="7">
    <source>
        <dbReference type="SAM" id="MobiDB-lite"/>
    </source>
</evidence>
<dbReference type="GO" id="GO:0001228">
    <property type="term" value="F:DNA-binding transcription activator activity, RNA polymerase II-specific"/>
    <property type="evidence" value="ECO:0007669"/>
    <property type="project" value="InterPro"/>
</dbReference>
<evidence type="ECO:0000259" key="8">
    <source>
        <dbReference type="SMART" id="SM01267"/>
    </source>
</evidence>
<reference evidence="10" key="1">
    <citation type="journal article" date="2016" name="Proc. Natl. Acad. Sci. U.S.A.">
        <title>Lipid metabolic changes in an early divergent fungus govern the establishment of a mutualistic symbiosis with endobacteria.</title>
        <authorList>
            <person name="Lastovetsky O.A."/>
            <person name="Gaspar M.L."/>
            <person name="Mondo S.J."/>
            <person name="LaButti K.M."/>
            <person name="Sandor L."/>
            <person name="Grigoriev I.V."/>
            <person name="Henry S.A."/>
            <person name="Pawlowska T.E."/>
        </authorList>
    </citation>
    <scope>NUCLEOTIDE SEQUENCE [LARGE SCALE GENOMIC DNA]</scope>
    <source>
        <strain evidence="10">ATCC 52814</strain>
    </source>
</reference>
<dbReference type="InterPro" id="IPR038007">
    <property type="entry name" value="RBP-Jkappa_IPT"/>
</dbReference>
<dbReference type="InterPro" id="IPR015350">
    <property type="entry name" value="Beta-trefoil_DNA-bd_dom"/>
</dbReference>
<proteinExistence type="inferred from homology"/>
<dbReference type="SUPFAM" id="SSF81296">
    <property type="entry name" value="E set domains"/>
    <property type="match status" value="1"/>
</dbReference>
<evidence type="ECO:0000256" key="5">
    <source>
        <dbReference type="ARBA" id="ARBA00023163"/>
    </source>
</evidence>
<dbReference type="Pfam" id="PF20144">
    <property type="entry name" value="TIG_SUH"/>
    <property type="match status" value="1"/>
</dbReference>
<dbReference type="Gene3D" id="2.60.40.10">
    <property type="entry name" value="Immunoglobulins"/>
    <property type="match status" value="1"/>
</dbReference>
<evidence type="ECO:0008006" key="11">
    <source>
        <dbReference type="Google" id="ProtNLM"/>
    </source>
</evidence>
<comment type="similarity">
    <text evidence="2">Belongs to the Su(H) family.</text>
</comment>
<feature type="compositionally biased region" description="Basic and acidic residues" evidence="7">
    <location>
        <begin position="466"/>
        <end position="475"/>
    </location>
</feature>
<dbReference type="EMBL" id="KV922054">
    <property type="protein sequence ID" value="ORE02378.1"/>
    <property type="molecule type" value="Genomic_DNA"/>
</dbReference>
<keyword evidence="5" id="KW-0804">Transcription</keyword>
<dbReference type="SMART" id="SM01268">
    <property type="entry name" value="BTD"/>
    <property type="match status" value="1"/>
</dbReference>
<dbReference type="OrthoDB" id="5600360at2759"/>
<evidence type="ECO:0000256" key="4">
    <source>
        <dbReference type="ARBA" id="ARBA00023125"/>
    </source>
</evidence>
<dbReference type="InterPro" id="IPR014756">
    <property type="entry name" value="Ig_E-set"/>
</dbReference>
<feature type="region of interest" description="Disordered" evidence="7">
    <location>
        <begin position="466"/>
        <end position="496"/>
    </location>
</feature>
<dbReference type="GO" id="GO:0000978">
    <property type="term" value="F:RNA polymerase II cis-regulatory region sequence-specific DNA binding"/>
    <property type="evidence" value="ECO:0007669"/>
    <property type="project" value="InterPro"/>
</dbReference>
<dbReference type="GO" id="GO:0005634">
    <property type="term" value="C:nucleus"/>
    <property type="evidence" value="ECO:0007669"/>
    <property type="project" value="UniProtKB-SubCell"/>
</dbReference>
<keyword evidence="6" id="KW-0539">Nucleus</keyword>
<dbReference type="InterPro" id="IPR037095">
    <property type="entry name" value="RBP-J/Cbf11_DNA-bd_sf"/>
</dbReference>
<name>A0A1X0QRK6_RHIZD</name>
<evidence type="ECO:0000256" key="3">
    <source>
        <dbReference type="ARBA" id="ARBA00023015"/>
    </source>
</evidence>
<dbReference type="SMART" id="SM01267">
    <property type="entry name" value="LAG1_DNAbind"/>
    <property type="match status" value="1"/>
</dbReference>
<dbReference type="VEuPathDB" id="FungiDB:BCV72DRAFT_53566"/>
<dbReference type="Gene3D" id="2.80.10.50">
    <property type="match status" value="1"/>
</dbReference>
<dbReference type="FunFam" id="2.60.40.1450:FF:000003">
    <property type="entry name" value="Related to J kappa-recombination signal binding protein"/>
    <property type="match status" value="1"/>
</dbReference>
<dbReference type="InterPro" id="IPR008967">
    <property type="entry name" value="p53-like_TF_DNA-bd_sf"/>
</dbReference>
<evidence type="ECO:0000256" key="6">
    <source>
        <dbReference type="ARBA" id="ARBA00023242"/>
    </source>
</evidence>
<dbReference type="SUPFAM" id="SSF49417">
    <property type="entry name" value="p53-like transcription factors"/>
    <property type="match status" value="1"/>
</dbReference>
<dbReference type="InterPro" id="IPR013783">
    <property type="entry name" value="Ig-like_fold"/>
</dbReference>
<dbReference type="Gene3D" id="2.60.40.1450">
    <property type="entry name" value="LAG1, DNA binding domain"/>
    <property type="match status" value="1"/>
</dbReference>
<gene>
    <name evidence="10" type="ORF">BCV72DRAFT_53566</name>
</gene>
<dbReference type="AlphaFoldDB" id="A0A1X0QRK6"/>
<evidence type="ECO:0000256" key="1">
    <source>
        <dbReference type="ARBA" id="ARBA00004123"/>
    </source>
</evidence>
<keyword evidence="4" id="KW-0238">DNA-binding</keyword>
<dbReference type="InterPro" id="IPR015351">
    <property type="entry name" value="RBP-J/Cbf11/Cbf12_DNA-bd"/>
</dbReference>
<dbReference type="PANTHER" id="PTHR10665">
    <property type="entry name" value="RECOMBINING BINDING PROTEIN SUPPRESSOR OF HAIRLESS"/>
    <property type="match status" value="1"/>
</dbReference>
<dbReference type="SUPFAM" id="SSF110217">
    <property type="entry name" value="DNA-binding protein LAG-1 (CSL)"/>
    <property type="match status" value="1"/>
</dbReference>
<accession>A0A1X0QRK6</accession>
<organism evidence="10">
    <name type="scientific">Rhizopus microsporus var. microsporus</name>
    <dbReference type="NCBI Taxonomy" id="86635"/>
    <lineage>
        <taxon>Eukaryota</taxon>
        <taxon>Fungi</taxon>
        <taxon>Fungi incertae sedis</taxon>
        <taxon>Mucoromycota</taxon>
        <taxon>Mucoromycotina</taxon>
        <taxon>Mucoromycetes</taxon>
        <taxon>Mucorales</taxon>
        <taxon>Mucorineae</taxon>
        <taxon>Rhizopodaceae</taxon>
        <taxon>Rhizopus</taxon>
    </lineage>
</organism>
<dbReference type="Proteomes" id="UP000242414">
    <property type="component" value="Unassembled WGS sequence"/>
</dbReference>
<evidence type="ECO:0000259" key="9">
    <source>
        <dbReference type="SMART" id="SM01268"/>
    </source>
</evidence>
<keyword evidence="3" id="KW-0805">Transcription regulation</keyword>
<feature type="domain" description="RBP-J/Cbf11/Cbf12 DNA binding" evidence="8">
    <location>
        <begin position="103"/>
        <end position="246"/>
    </location>
</feature>
<dbReference type="InterPro" id="IPR036358">
    <property type="entry name" value="BTD_sf"/>
</dbReference>
<dbReference type="Pfam" id="PF09270">
    <property type="entry name" value="BTD"/>
    <property type="match status" value="1"/>
</dbReference>